<dbReference type="OrthoDB" id="1607513at2759"/>
<dbReference type="InterPro" id="IPR012337">
    <property type="entry name" value="RNaseH-like_sf"/>
</dbReference>
<dbReference type="Proteomes" id="UP000265515">
    <property type="component" value="Unassembled WGS sequence"/>
</dbReference>
<evidence type="ECO:0000256" key="1">
    <source>
        <dbReference type="SAM" id="MobiDB-lite"/>
    </source>
</evidence>
<dbReference type="Pfam" id="PF05699">
    <property type="entry name" value="Dimer_Tnp_hAT"/>
    <property type="match status" value="1"/>
</dbReference>
<name>A0A388LHV0_CHABU</name>
<evidence type="ECO:0000313" key="3">
    <source>
        <dbReference type="EMBL" id="GBG81896.1"/>
    </source>
</evidence>
<evidence type="ECO:0000259" key="2">
    <source>
        <dbReference type="Pfam" id="PF05699"/>
    </source>
</evidence>
<reference evidence="3 4" key="1">
    <citation type="journal article" date="2018" name="Cell">
        <title>The Chara Genome: Secondary Complexity and Implications for Plant Terrestrialization.</title>
        <authorList>
            <person name="Nishiyama T."/>
            <person name="Sakayama H."/>
            <person name="Vries J.D."/>
            <person name="Buschmann H."/>
            <person name="Saint-Marcoux D."/>
            <person name="Ullrich K.K."/>
            <person name="Haas F.B."/>
            <person name="Vanderstraeten L."/>
            <person name="Becker D."/>
            <person name="Lang D."/>
            <person name="Vosolsobe S."/>
            <person name="Rombauts S."/>
            <person name="Wilhelmsson P.K.I."/>
            <person name="Janitza P."/>
            <person name="Kern R."/>
            <person name="Heyl A."/>
            <person name="Rumpler F."/>
            <person name="Villalobos L.I.A.C."/>
            <person name="Clay J.M."/>
            <person name="Skokan R."/>
            <person name="Toyoda A."/>
            <person name="Suzuki Y."/>
            <person name="Kagoshima H."/>
            <person name="Schijlen E."/>
            <person name="Tajeshwar N."/>
            <person name="Catarino B."/>
            <person name="Hetherington A.J."/>
            <person name="Saltykova A."/>
            <person name="Bonnot C."/>
            <person name="Breuninger H."/>
            <person name="Symeonidi A."/>
            <person name="Radhakrishnan G.V."/>
            <person name="Van Nieuwerburgh F."/>
            <person name="Deforce D."/>
            <person name="Chang C."/>
            <person name="Karol K.G."/>
            <person name="Hedrich R."/>
            <person name="Ulvskov P."/>
            <person name="Glockner G."/>
            <person name="Delwiche C.F."/>
            <person name="Petrasek J."/>
            <person name="Van de Peer Y."/>
            <person name="Friml J."/>
            <person name="Beilby M."/>
            <person name="Dolan L."/>
            <person name="Kohara Y."/>
            <person name="Sugano S."/>
            <person name="Fujiyama A."/>
            <person name="Delaux P.-M."/>
            <person name="Quint M."/>
            <person name="TheiBen G."/>
            <person name="Hagemann M."/>
            <person name="Harholt J."/>
            <person name="Dunand C."/>
            <person name="Zachgo S."/>
            <person name="Langdale J."/>
            <person name="Maumus F."/>
            <person name="Straeten D.V.D."/>
            <person name="Gould S.B."/>
            <person name="Rensing S.A."/>
        </authorList>
    </citation>
    <scope>NUCLEOTIDE SEQUENCE [LARGE SCALE GENOMIC DNA]</scope>
    <source>
        <strain evidence="3 4">S276</strain>
    </source>
</reference>
<proteinExistence type="predicted"/>
<dbReference type="AlphaFoldDB" id="A0A388LHV0"/>
<gene>
    <name evidence="3" type="ORF">CBR_g34079</name>
</gene>
<dbReference type="GO" id="GO:0046983">
    <property type="term" value="F:protein dimerization activity"/>
    <property type="evidence" value="ECO:0007669"/>
    <property type="project" value="InterPro"/>
</dbReference>
<feature type="domain" description="HAT C-terminal dimerisation" evidence="2">
    <location>
        <begin position="223"/>
        <end position="288"/>
    </location>
</feature>
<dbReference type="InterPro" id="IPR008906">
    <property type="entry name" value="HATC_C_dom"/>
</dbReference>
<feature type="region of interest" description="Disordered" evidence="1">
    <location>
        <begin position="550"/>
        <end position="572"/>
    </location>
</feature>
<keyword evidence="4" id="KW-1185">Reference proteome</keyword>
<dbReference type="Gramene" id="GBG81896">
    <property type="protein sequence ID" value="GBG81896"/>
    <property type="gene ID" value="CBR_g34079"/>
</dbReference>
<accession>A0A388LHV0</accession>
<comment type="caution">
    <text evidence="3">The sequence shown here is derived from an EMBL/GenBank/DDBJ whole genome shotgun (WGS) entry which is preliminary data.</text>
</comment>
<feature type="compositionally biased region" description="Basic and acidic residues" evidence="1">
    <location>
        <begin position="645"/>
        <end position="655"/>
    </location>
</feature>
<evidence type="ECO:0000313" key="4">
    <source>
        <dbReference type="Proteomes" id="UP000265515"/>
    </source>
</evidence>
<feature type="region of interest" description="Disordered" evidence="1">
    <location>
        <begin position="596"/>
        <end position="661"/>
    </location>
</feature>
<organism evidence="3 4">
    <name type="scientific">Chara braunii</name>
    <name type="common">Braun's stonewort</name>
    <dbReference type="NCBI Taxonomy" id="69332"/>
    <lineage>
        <taxon>Eukaryota</taxon>
        <taxon>Viridiplantae</taxon>
        <taxon>Streptophyta</taxon>
        <taxon>Charophyceae</taxon>
        <taxon>Charales</taxon>
        <taxon>Characeae</taxon>
        <taxon>Chara</taxon>
    </lineage>
</organism>
<dbReference type="SUPFAM" id="SSF53098">
    <property type="entry name" value="Ribonuclease H-like"/>
    <property type="match status" value="1"/>
</dbReference>
<feature type="compositionally biased region" description="Basic residues" evidence="1">
    <location>
        <begin position="624"/>
        <end position="644"/>
    </location>
</feature>
<sequence length="661" mass="75112">MFRRTGREYRTQLGIKDGRPLELIQPGDTRFGTNFLMLQRHRECEGVLLSTVSNPRWDDSPWDWTPSTRVRLCKELTRPRLVVNYAAACTLLEPVYVLMKAMDKDGRTGMQVWSLGIMLEKRMVVLPSDCETREFVTVKVKDRARMMVLPVHAAAWMLHPLHRSARLFNDLAYEDITNTLTHFASVHPKNSKEYKDCWNSLKSFHYMDPEWNGKNSEEALAGDHVSMAHWWLSYGKKHPTLTKIAVKVLSMWTTASPCERNWSTFNLIHTRRRDPLSPNNLQMLVFIHWNKNFLRISKAKMGFVNTKQLEKETPEDEAPFDGFMRDREFDPAEVKRRAANWSKSRGRKSKGTRFDVRELQEERVDGGAWLLDLSYRPRRLADNDRGKTIVVDDEEEESHGSEGDGELLTMRFTNMWSTKRSGSRSCSTRHDNITPPPVLASGGCFDGGLADVHGDNAAVEVDADFGVCVDVPVLGTAEHANGDIGADMDDPILGTAKDVEAVGSDVFSTPYPGLRLGKRFDSLLNHVAPIAASGSNKDFREHLSAMSPMRTDFEEPTPDWARFTRPTPPALRLSEDIPTKAREGSQGIVYRRRTRAAEVGGPDPPQHVAARRASVSPPEIAASKVRRVRSLAGRKKGRRQRHRRQEVEEARDARQSHRRRP</sequence>
<dbReference type="EMBL" id="BFEA01000390">
    <property type="protein sequence ID" value="GBG81896.1"/>
    <property type="molecule type" value="Genomic_DNA"/>
</dbReference>
<protein>
    <recommendedName>
        <fullName evidence="2">HAT C-terminal dimerisation domain-containing protein</fullName>
    </recommendedName>
</protein>